<evidence type="ECO:0008006" key="3">
    <source>
        <dbReference type="Google" id="ProtNLM"/>
    </source>
</evidence>
<dbReference type="InterPro" id="IPR032675">
    <property type="entry name" value="LRR_dom_sf"/>
</dbReference>
<comment type="caution">
    <text evidence="1">The sequence shown here is derived from an EMBL/GenBank/DDBJ whole genome shotgun (WGS) entry which is preliminary data.</text>
</comment>
<dbReference type="SUPFAM" id="SSF52047">
    <property type="entry name" value="RNI-like"/>
    <property type="match status" value="1"/>
</dbReference>
<reference evidence="1 2" key="1">
    <citation type="submission" date="2019-02" db="EMBL/GenBank/DDBJ databases">
        <title>Genome sequencing of the rare red list fungi Dentipellis fragilis.</title>
        <authorList>
            <person name="Buettner E."/>
            <person name="Kellner H."/>
        </authorList>
    </citation>
    <scope>NUCLEOTIDE SEQUENCE [LARGE SCALE GENOMIC DNA]</scope>
    <source>
        <strain evidence="1 2">DSM 105465</strain>
    </source>
</reference>
<proteinExistence type="predicted"/>
<dbReference type="AlphaFoldDB" id="A0A4Y9YCF5"/>
<name>A0A4Y9YCF5_9AGAM</name>
<dbReference type="EMBL" id="SEOQ01000636">
    <property type="protein sequence ID" value="TFY59151.1"/>
    <property type="molecule type" value="Genomic_DNA"/>
</dbReference>
<gene>
    <name evidence="1" type="ORF">EVG20_g7894</name>
</gene>
<accession>A0A4Y9YCF5</accession>
<keyword evidence="2" id="KW-1185">Reference proteome</keyword>
<dbReference type="OrthoDB" id="3543113at2759"/>
<evidence type="ECO:0000313" key="2">
    <source>
        <dbReference type="Proteomes" id="UP000298327"/>
    </source>
</evidence>
<dbReference type="Proteomes" id="UP000298327">
    <property type="component" value="Unassembled WGS sequence"/>
</dbReference>
<dbReference type="Gene3D" id="3.80.10.10">
    <property type="entry name" value="Ribonuclease Inhibitor"/>
    <property type="match status" value="1"/>
</dbReference>
<evidence type="ECO:0000313" key="1">
    <source>
        <dbReference type="EMBL" id="TFY59151.1"/>
    </source>
</evidence>
<organism evidence="1 2">
    <name type="scientific">Dentipellis fragilis</name>
    <dbReference type="NCBI Taxonomy" id="205917"/>
    <lineage>
        <taxon>Eukaryota</taxon>
        <taxon>Fungi</taxon>
        <taxon>Dikarya</taxon>
        <taxon>Basidiomycota</taxon>
        <taxon>Agaricomycotina</taxon>
        <taxon>Agaricomycetes</taxon>
        <taxon>Russulales</taxon>
        <taxon>Hericiaceae</taxon>
        <taxon>Dentipellis</taxon>
    </lineage>
</organism>
<protein>
    <recommendedName>
        <fullName evidence="3">F-box domain-containing protein</fullName>
    </recommendedName>
</protein>
<sequence length="230" mass="26534">MDVFLHGSFPNLTKIECLSFFRDFEQHVTWLTRTIQYYSDLTAMDCSTYEISVLAYEYLANMLDLRELSFARLPEAQHRHHLGGHLPHLYPVAQQTSKVAAAAESIPDAGPEKLLRKCGMGRETVDYEDELEMETPRTTTAIIEPLLQLKNLKNCDISFAQLDLDDAFIERFSSACPHLVNLSLQSLDWYERFANMTLCSLYSLEKNCIKLERMQRLWLSWAEGDAKVSR</sequence>